<dbReference type="HOGENOM" id="CLU_000445_114_57_2"/>
<dbReference type="InterPro" id="IPR013655">
    <property type="entry name" value="PAS_fold_3"/>
</dbReference>
<dbReference type="Gene3D" id="3.30.450.20">
    <property type="entry name" value="PAS domain"/>
    <property type="match status" value="3"/>
</dbReference>
<organism evidence="5 6">
    <name type="scientific">Methanosarcina thermophila (strain ATCC 43570 / DSM 1825 / OCM 12 / VKM B-1830 / TM-1)</name>
    <dbReference type="NCBI Taxonomy" id="523844"/>
    <lineage>
        <taxon>Archaea</taxon>
        <taxon>Methanobacteriati</taxon>
        <taxon>Methanobacteriota</taxon>
        <taxon>Stenosarchaea group</taxon>
        <taxon>Methanomicrobia</taxon>
        <taxon>Methanosarcinales</taxon>
        <taxon>Methanosarcinaceae</taxon>
        <taxon>Methanosarcina</taxon>
    </lineage>
</organism>
<dbReference type="InterPro" id="IPR000700">
    <property type="entry name" value="PAS-assoc_C"/>
</dbReference>
<dbReference type="GO" id="GO:0016301">
    <property type="term" value="F:kinase activity"/>
    <property type="evidence" value="ECO:0007669"/>
    <property type="project" value="UniProtKB-KW"/>
</dbReference>
<sequence>MSEKLRRSGIDIIGDLPWGIHFCQFYRTKDDLTEVLIPYFKAGLGSNEFCLWITAEPLSAEEAEEALRKAVPDFDVYLKNGQIEIIPHNYWYAKEDILDSERALNGWVEKLSQAQENGYEGVRFSWNTSWLKKEDWGNFVDYERKTNDVVSNYRIISLCTYSLDAHDVTEAIAIAANHQFSLVKKEGKWEQVDNSGRKNLNWHKRIEDTSPQNKQSIRLKPVNLLSHDKETINLEFADIIDTQAIQSLIEDFYKLIHIPIGLNDLKGNVLVGVGWQDICTKFHRIHPETRKHCMESDTKLSSGVSPGESKMYKCKNNMWDIVTPIMVGGQHVGYVFSGQFFFEDEPPNYELFRAQARKYGFNEEEYLAALEKVPRLSREAVKTSMSFLMTLANMISQLSYNNIKLAKSLAVRSKLIDAQQESEKRERARSDELAVLLDTVPVAVYITQDPQALKITGNRLSYEWLGIPVGTNLSKSAPEGEKPEMFKLFKNGVEIQPEKMPSQMAARGIEIDNCELDILSSDGKIRHVLGNARPLRDEQGNLRGSISAFIDITERKKAEEALVRSENKFRTLAENSPDVIVRYDRQKRHIYVNPAAEEPTGYPPEEIIGKTGSELGMDSEIVKFWEEHIEKVFITGKPEEIEFQYESPDGKKYYFNTRIVPEFIDGEVISALAISRDITDIKKAEIGLKETLDNLEKLVEKRTEELEKAYVSLKESEKGLAEAQMMAHIGSWEWNFKADKAYWSEEMYRIFGRDPEKLAPSYNEYLSYIHPDDREYVDNTLREATNSKFSSIEYRIFRDNGEERIVQMQSDVIFDEKNAPIKVKGIVQDITERKKAEKALLSLEIARKKEIHHRIKNNLQVISSLLDLQAENLSNKKCVEESDVLNAFQESQDRIMSIALIHEELHEGGGDNTLHFSQYLEKLVENLFQTYSLGNADINLKIDLEDNIFFDMDIAVPLGIIVNELVSNSLKYAFPDRKKGEIRIKLFKEAEAENSADNNKEITGKGAEYTLIISDNGVGIPEEIRLENSDTLGLQLVNILVDQLNGEIELKRDNGTEFDIKIKV</sequence>
<protein>
    <submittedName>
        <fullName evidence="5">Sensory transduction histidine kinase</fullName>
    </submittedName>
</protein>
<dbReference type="SMART" id="SM00387">
    <property type="entry name" value="HATPase_c"/>
    <property type="match status" value="1"/>
</dbReference>
<dbReference type="OrthoDB" id="342253at2157"/>
<dbReference type="PROSITE" id="PS50109">
    <property type="entry name" value="HIS_KIN"/>
    <property type="match status" value="1"/>
</dbReference>
<dbReference type="KEGG" id="mthr:MSTHT_0596"/>
<evidence type="ECO:0000259" key="2">
    <source>
        <dbReference type="PROSITE" id="PS50109"/>
    </source>
</evidence>
<keyword evidence="5" id="KW-0418">Kinase</keyword>
<dbReference type="SMART" id="SM00086">
    <property type="entry name" value="PAC"/>
    <property type="match status" value="3"/>
</dbReference>
<dbReference type="Pfam" id="PF08447">
    <property type="entry name" value="PAS_3"/>
    <property type="match status" value="1"/>
</dbReference>
<dbReference type="EMBL" id="CP009501">
    <property type="protein sequence ID" value="AKB12354.1"/>
    <property type="molecule type" value="Genomic_DNA"/>
</dbReference>
<dbReference type="FunFam" id="3.30.450.20:FF:000088">
    <property type="entry name" value="Sensory transduction histidine kinase"/>
    <property type="match status" value="1"/>
</dbReference>
<feature type="domain" description="Histidine kinase" evidence="2">
    <location>
        <begin position="850"/>
        <end position="1064"/>
    </location>
</feature>
<dbReference type="Pfam" id="PF10114">
    <property type="entry name" value="PocR"/>
    <property type="match status" value="1"/>
</dbReference>
<dbReference type="Pfam" id="PF07568">
    <property type="entry name" value="HisKA_2"/>
    <property type="match status" value="1"/>
</dbReference>
<feature type="domain" description="PAC" evidence="4">
    <location>
        <begin position="639"/>
        <end position="690"/>
    </location>
</feature>
<evidence type="ECO:0000313" key="6">
    <source>
        <dbReference type="Proteomes" id="UP000066529"/>
    </source>
</evidence>
<dbReference type="STRING" id="523844.MSTHT_0596"/>
<dbReference type="InterPro" id="IPR003594">
    <property type="entry name" value="HATPase_dom"/>
</dbReference>
<evidence type="ECO:0000259" key="3">
    <source>
        <dbReference type="PROSITE" id="PS50112"/>
    </source>
</evidence>
<dbReference type="AlphaFoldDB" id="A0A0E3H8H3"/>
<dbReference type="Proteomes" id="UP000066529">
    <property type="component" value="Chromosome"/>
</dbReference>
<dbReference type="InterPro" id="IPR035965">
    <property type="entry name" value="PAS-like_dom_sf"/>
</dbReference>
<dbReference type="PANTHER" id="PTHR43065">
    <property type="entry name" value="SENSOR HISTIDINE KINASE"/>
    <property type="match status" value="1"/>
</dbReference>
<dbReference type="InterPro" id="IPR000014">
    <property type="entry name" value="PAS"/>
</dbReference>
<dbReference type="RefSeq" id="WP_082086742.1">
    <property type="nucleotide sequence ID" value="NZ_CP009501.1"/>
</dbReference>
<feature type="domain" description="PAS" evidence="3">
    <location>
        <begin position="742"/>
        <end position="788"/>
    </location>
</feature>
<dbReference type="InterPro" id="IPR005467">
    <property type="entry name" value="His_kinase_dom"/>
</dbReference>
<gene>
    <name evidence="5" type="ORF">MSTHT_0596</name>
</gene>
<dbReference type="SUPFAM" id="SSF55874">
    <property type="entry name" value="ATPase domain of HSP90 chaperone/DNA topoisomerase II/histidine kinase"/>
    <property type="match status" value="1"/>
</dbReference>
<keyword evidence="5" id="KW-0808">Transferase</keyword>
<reference evidence="5 6" key="1">
    <citation type="submission" date="2014-07" db="EMBL/GenBank/DDBJ databases">
        <title>Methanogenic archaea and the global carbon cycle.</title>
        <authorList>
            <person name="Henriksen J.R."/>
            <person name="Luke J."/>
            <person name="Reinhart S."/>
            <person name="Benedict M.N."/>
            <person name="Youngblut N.D."/>
            <person name="Metcalf M.E."/>
            <person name="Whitaker R.J."/>
            <person name="Metcalf W.W."/>
        </authorList>
    </citation>
    <scope>NUCLEOTIDE SEQUENCE [LARGE SCALE GENOMIC DNA]</scope>
    <source>
        <strain evidence="6">ATCC 43570 / DSM 1825 / OCM 12 / VKM B-1830 / TM-1</strain>
    </source>
</reference>
<dbReference type="NCBIfam" id="TIGR00229">
    <property type="entry name" value="sensory_box"/>
    <property type="match status" value="3"/>
</dbReference>
<dbReference type="InterPro" id="IPR001610">
    <property type="entry name" value="PAC"/>
</dbReference>
<proteinExistence type="predicted"/>
<evidence type="ECO:0000256" key="1">
    <source>
        <dbReference type="SAM" id="Coils"/>
    </source>
</evidence>
<evidence type="ECO:0000313" key="5">
    <source>
        <dbReference type="EMBL" id="AKB12354.1"/>
    </source>
</evidence>
<keyword evidence="1" id="KW-0175">Coiled coil</keyword>
<dbReference type="SUPFAM" id="SSF55785">
    <property type="entry name" value="PYP-like sensor domain (PAS domain)"/>
    <property type="match status" value="4"/>
</dbReference>
<feature type="coiled-coil region" evidence="1">
    <location>
        <begin position="681"/>
        <end position="712"/>
    </location>
</feature>
<dbReference type="InterPro" id="IPR018771">
    <property type="entry name" value="PocR_dom"/>
</dbReference>
<dbReference type="GeneID" id="24847501"/>
<dbReference type="PANTHER" id="PTHR43065:SF23">
    <property type="entry name" value="SENSOR HISTIDINE KINASE PDTAS"/>
    <property type="match status" value="1"/>
</dbReference>
<name>A0A0E3H8H3_METTT</name>
<evidence type="ECO:0000259" key="4">
    <source>
        <dbReference type="PROSITE" id="PS50113"/>
    </source>
</evidence>
<dbReference type="PROSITE" id="PS50112">
    <property type="entry name" value="PAS"/>
    <property type="match status" value="2"/>
</dbReference>
<dbReference type="Pfam" id="PF08448">
    <property type="entry name" value="PAS_4"/>
    <property type="match status" value="1"/>
</dbReference>
<dbReference type="Pfam" id="PF14417">
    <property type="entry name" value="MEDS"/>
    <property type="match status" value="1"/>
</dbReference>
<dbReference type="Gene3D" id="3.30.565.10">
    <property type="entry name" value="Histidine kinase-like ATPase, C-terminal domain"/>
    <property type="match status" value="1"/>
</dbReference>
<accession>A0A0E3H8H3</accession>
<dbReference type="InterPro" id="IPR011495">
    <property type="entry name" value="Sig_transdc_His_kin_sub2_dim/P"/>
</dbReference>
<dbReference type="InterPro" id="IPR013656">
    <property type="entry name" value="PAS_4"/>
</dbReference>
<dbReference type="SMART" id="SM00091">
    <property type="entry name" value="PAS"/>
    <property type="match status" value="2"/>
</dbReference>
<dbReference type="Pfam" id="PF02518">
    <property type="entry name" value="HATPase_c"/>
    <property type="match status" value="1"/>
</dbReference>
<dbReference type="PROSITE" id="PS50113">
    <property type="entry name" value="PAC"/>
    <property type="match status" value="3"/>
</dbReference>
<dbReference type="InterPro" id="IPR025847">
    <property type="entry name" value="MEDS_domain"/>
</dbReference>
<dbReference type="PATRIC" id="fig|523844.20.peg.765"/>
<feature type="domain" description="PAS" evidence="3">
    <location>
        <begin position="565"/>
        <end position="611"/>
    </location>
</feature>
<dbReference type="Gene3D" id="2.10.70.100">
    <property type="match status" value="1"/>
</dbReference>
<feature type="domain" description="PAC" evidence="4">
    <location>
        <begin position="512"/>
        <end position="564"/>
    </location>
</feature>
<dbReference type="Pfam" id="PF13426">
    <property type="entry name" value="PAS_9"/>
    <property type="match status" value="1"/>
</dbReference>
<feature type="domain" description="PAC" evidence="4">
    <location>
        <begin position="790"/>
        <end position="842"/>
    </location>
</feature>
<dbReference type="InterPro" id="IPR036890">
    <property type="entry name" value="HATPase_C_sf"/>
</dbReference>
<dbReference type="CDD" id="cd00130">
    <property type="entry name" value="PAS"/>
    <property type="match status" value="2"/>
</dbReference>